<dbReference type="AlphaFoldDB" id="A0A378IVL8"/>
<gene>
    <name evidence="1" type="ORF">NCTC11978_02473</name>
</gene>
<organism evidence="1 2">
    <name type="scientific">Legionella feeleii</name>
    <dbReference type="NCBI Taxonomy" id="453"/>
    <lineage>
        <taxon>Bacteria</taxon>
        <taxon>Pseudomonadati</taxon>
        <taxon>Pseudomonadota</taxon>
        <taxon>Gammaproteobacteria</taxon>
        <taxon>Legionellales</taxon>
        <taxon>Legionellaceae</taxon>
        <taxon>Legionella</taxon>
    </lineage>
</organism>
<protein>
    <submittedName>
        <fullName evidence="1">Uncharacterized protein</fullName>
    </submittedName>
</protein>
<dbReference type="EMBL" id="UGNY01000001">
    <property type="protein sequence ID" value="STX39278.1"/>
    <property type="molecule type" value="Genomic_DNA"/>
</dbReference>
<sequence length="246" mass="29098">MRLTFNCKSCSHKLMVNIDEKRYMAAICPDNHKNIFIIQSQLFEILFDIACISLINGDYREAVFNFYAAIERFREFFIKFSLYKKGMATDEIHMLWKNLANQSEKQLGAYYLMHSLTINEQINKRAEDKMIILRNEVIHKGKFPTQNEAKEFGYYVFERMKSDYLYLKNDDYLNLVAQDIISISAINDLIETQDYLPTTILCPGFQLVHDAETKFDFILNMLRDSSHQDSWYTSRLNRLVRVNETV</sequence>
<evidence type="ECO:0000313" key="2">
    <source>
        <dbReference type="Proteomes" id="UP000254033"/>
    </source>
</evidence>
<dbReference type="Proteomes" id="UP000254033">
    <property type="component" value="Unassembled WGS sequence"/>
</dbReference>
<reference evidence="1 2" key="1">
    <citation type="submission" date="2018-06" db="EMBL/GenBank/DDBJ databases">
        <authorList>
            <consortium name="Pathogen Informatics"/>
            <person name="Doyle S."/>
        </authorList>
    </citation>
    <scope>NUCLEOTIDE SEQUENCE [LARGE SCALE GENOMIC DNA]</scope>
    <source>
        <strain evidence="1 2">NCTC11978</strain>
    </source>
</reference>
<name>A0A378IVL8_9GAMM</name>
<accession>A0A378IVL8</accession>
<evidence type="ECO:0000313" key="1">
    <source>
        <dbReference type="EMBL" id="STX39278.1"/>
    </source>
</evidence>
<proteinExistence type="predicted"/>